<evidence type="ECO:0000259" key="1">
    <source>
        <dbReference type="Pfam" id="PF12684"/>
    </source>
</evidence>
<dbReference type="RefSeq" id="WP_203828775.1">
    <property type="nucleotide sequence ID" value="NZ_BAAATY010000018.1"/>
</dbReference>
<dbReference type="Pfam" id="PF12684">
    <property type="entry name" value="DUF3799"/>
    <property type="match status" value="1"/>
</dbReference>
<dbReference type="Proteomes" id="UP000624709">
    <property type="component" value="Unassembled WGS sequence"/>
</dbReference>
<sequence length="281" mass="30721">MTAVEPAAGIFPLTDEEYFAPALASTTLSSTGAKTLLAPGGPARFRHQLDTGTAVVKREYDLGHAVHTLVLGSGPEPVLFPGTGKNPEAWQKEDDKAAVAKLRAEGKVPLRPTDFAAAWAMASAVRNHPVAAKLFYAGEPEQALIWRDPTTGVMCRAKADWLRPDGIVDLKTAESADAEALSKATYNHGYYIQAAFYLRGFRELRQLAAEPFFVFAAVEKSPPYLVHVHQLTERAMAHGDRKVAEALEIYRDCTASGAWPGYPLDEITDTDLPGWIRTEEW</sequence>
<dbReference type="EMBL" id="BOMS01000110">
    <property type="protein sequence ID" value="GIE70776.1"/>
    <property type="molecule type" value="Genomic_DNA"/>
</dbReference>
<comment type="caution">
    <text evidence="2">The sequence shown here is derived from an EMBL/GenBank/DDBJ whole genome shotgun (WGS) entry which is preliminary data.</text>
</comment>
<dbReference type="Gene3D" id="3.90.320.10">
    <property type="match status" value="1"/>
</dbReference>
<gene>
    <name evidence="2" type="ORF">Apa02nite_068840</name>
</gene>
<reference evidence="2 3" key="1">
    <citation type="submission" date="2021-01" db="EMBL/GenBank/DDBJ databases">
        <title>Whole genome shotgun sequence of Actinoplanes palleronii NBRC 14916.</title>
        <authorList>
            <person name="Komaki H."/>
            <person name="Tamura T."/>
        </authorList>
    </citation>
    <scope>NUCLEOTIDE SEQUENCE [LARGE SCALE GENOMIC DNA]</scope>
    <source>
        <strain evidence="2 3">NBRC 14916</strain>
    </source>
</reference>
<evidence type="ECO:0000313" key="2">
    <source>
        <dbReference type="EMBL" id="GIE70776.1"/>
    </source>
</evidence>
<proteinExistence type="predicted"/>
<organism evidence="2 3">
    <name type="scientific">Actinoplanes palleronii</name>
    <dbReference type="NCBI Taxonomy" id="113570"/>
    <lineage>
        <taxon>Bacteria</taxon>
        <taxon>Bacillati</taxon>
        <taxon>Actinomycetota</taxon>
        <taxon>Actinomycetes</taxon>
        <taxon>Micromonosporales</taxon>
        <taxon>Micromonosporaceae</taxon>
        <taxon>Actinoplanes</taxon>
    </lineage>
</organism>
<dbReference type="InterPro" id="IPR024432">
    <property type="entry name" value="Put_RecE_PDDEXK-like_dom"/>
</dbReference>
<evidence type="ECO:0000313" key="3">
    <source>
        <dbReference type="Proteomes" id="UP000624709"/>
    </source>
</evidence>
<protein>
    <recommendedName>
        <fullName evidence="1">Putative exodeoxyribonuclease 8 PDDEXK-like domain-containing protein</fullName>
    </recommendedName>
</protein>
<feature type="domain" description="Putative exodeoxyribonuclease 8 PDDEXK-like" evidence="1">
    <location>
        <begin position="89"/>
        <end position="262"/>
    </location>
</feature>
<accession>A0ABQ4BJB4</accession>
<keyword evidence="3" id="KW-1185">Reference proteome</keyword>
<name>A0ABQ4BJB4_9ACTN</name>
<dbReference type="InterPro" id="IPR011604">
    <property type="entry name" value="PDDEXK-like_dom_sf"/>
</dbReference>